<dbReference type="EC" id="2.3.3.13" evidence="4 10"/>
<feature type="binding site" evidence="10">
    <location>
        <position position="40"/>
    </location>
    <ligand>
        <name>Mg(2+)</name>
        <dbReference type="ChEBI" id="CHEBI:18420"/>
    </ligand>
</feature>
<evidence type="ECO:0000256" key="9">
    <source>
        <dbReference type="ARBA" id="ARBA00023304"/>
    </source>
</evidence>
<evidence type="ECO:0000259" key="11">
    <source>
        <dbReference type="PROSITE" id="PS50991"/>
    </source>
</evidence>
<dbReference type="InterPro" id="IPR013709">
    <property type="entry name" value="2-isopropylmalate_synth_dimer"/>
</dbReference>
<evidence type="ECO:0000313" key="12">
    <source>
        <dbReference type="EMBL" id="OCB02449.1"/>
    </source>
</evidence>
<dbReference type="HAMAP" id="MF_00572">
    <property type="entry name" value="LeuA_type2"/>
    <property type="match status" value="1"/>
</dbReference>
<dbReference type="GO" id="GO:0000287">
    <property type="term" value="F:magnesium ion binding"/>
    <property type="evidence" value="ECO:0007669"/>
    <property type="project" value="UniProtKB-UniRule"/>
</dbReference>
<dbReference type="CDD" id="cd07942">
    <property type="entry name" value="DRE_TIM_LeuA"/>
    <property type="match status" value="1"/>
</dbReference>
<evidence type="ECO:0000256" key="7">
    <source>
        <dbReference type="ARBA" id="ARBA00022679"/>
    </source>
</evidence>
<dbReference type="Proteomes" id="UP000093129">
    <property type="component" value="Unassembled WGS sequence"/>
</dbReference>
<evidence type="ECO:0000256" key="3">
    <source>
        <dbReference type="ARBA" id="ARBA00009767"/>
    </source>
</evidence>
<comment type="subcellular location">
    <subcellularLocation>
        <location evidence="10">Cytoplasm</location>
    </subcellularLocation>
</comment>
<dbReference type="GO" id="GO:0003985">
    <property type="term" value="F:acetyl-CoA C-acetyltransferase activity"/>
    <property type="evidence" value="ECO:0007669"/>
    <property type="project" value="UniProtKB-UniRule"/>
</dbReference>
<comment type="catalytic activity">
    <reaction evidence="1 10">
        <text>3-methyl-2-oxobutanoate + acetyl-CoA + H2O = (2S)-2-isopropylmalate + CoA + H(+)</text>
        <dbReference type="Rhea" id="RHEA:21524"/>
        <dbReference type="ChEBI" id="CHEBI:1178"/>
        <dbReference type="ChEBI" id="CHEBI:11851"/>
        <dbReference type="ChEBI" id="CHEBI:15377"/>
        <dbReference type="ChEBI" id="CHEBI:15378"/>
        <dbReference type="ChEBI" id="CHEBI:57287"/>
        <dbReference type="ChEBI" id="CHEBI:57288"/>
        <dbReference type="EC" id="2.3.3.13"/>
    </reaction>
</comment>
<dbReference type="GO" id="GO:0003852">
    <property type="term" value="F:2-isopropylmalate synthase activity"/>
    <property type="evidence" value="ECO:0007669"/>
    <property type="project" value="UniProtKB-UniRule"/>
</dbReference>
<comment type="subunit">
    <text evidence="10">Homodimer.</text>
</comment>
<dbReference type="Pfam" id="PF00682">
    <property type="entry name" value="HMGL-like"/>
    <property type="match status" value="1"/>
</dbReference>
<keyword evidence="8 10" id="KW-0479">Metal-binding</keyword>
<evidence type="ECO:0000256" key="8">
    <source>
        <dbReference type="ARBA" id="ARBA00022723"/>
    </source>
</evidence>
<dbReference type="InterPro" id="IPR005668">
    <property type="entry name" value="IPM_Synthase"/>
</dbReference>
<accession>A0A1B9BXL4</accession>
<keyword evidence="10" id="KW-0963">Cytoplasm</keyword>
<dbReference type="GO" id="GO:0009098">
    <property type="term" value="P:L-leucine biosynthetic process"/>
    <property type="evidence" value="ECO:0007669"/>
    <property type="project" value="UniProtKB-UniRule"/>
</dbReference>
<dbReference type="UniPathway" id="UPA00048">
    <property type="reaction ID" value="UER00070"/>
</dbReference>
<dbReference type="NCBIfam" id="NF002991">
    <property type="entry name" value="PRK03739.1"/>
    <property type="match status" value="1"/>
</dbReference>
<dbReference type="PANTHER" id="PTHR46911:SF1">
    <property type="entry name" value="2-ISOPROPYLMALATE SYNTHASE"/>
    <property type="match status" value="1"/>
</dbReference>
<dbReference type="Gene3D" id="3.30.160.270">
    <property type="match status" value="1"/>
</dbReference>
<dbReference type="SUPFAM" id="SSF110921">
    <property type="entry name" value="2-isopropylmalate synthase LeuA, allosteric (dimerisation) domain"/>
    <property type="match status" value="1"/>
</dbReference>
<evidence type="ECO:0000313" key="13">
    <source>
        <dbReference type="Proteomes" id="UP000093129"/>
    </source>
</evidence>
<protein>
    <recommendedName>
        <fullName evidence="4 10">2-isopropylmalate synthase</fullName>
        <ecNumber evidence="4 10">2.3.3.13</ecNumber>
    </recommendedName>
    <alternativeName>
        <fullName evidence="10">Alpha-IPM synthase</fullName>
    </alternativeName>
    <alternativeName>
        <fullName evidence="10">Alpha-isopropylmalate synthase</fullName>
    </alternativeName>
</protein>
<evidence type="ECO:0000256" key="10">
    <source>
        <dbReference type="HAMAP-Rule" id="MF_00572"/>
    </source>
</evidence>
<keyword evidence="9 10" id="KW-0100">Branched-chain amino acid biosynthesis</keyword>
<dbReference type="Pfam" id="PF22615">
    <property type="entry name" value="IPMS_D2"/>
    <property type="match status" value="1"/>
</dbReference>
<comment type="pathway">
    <text evidence="2 10">Amino-acid biosynthesis; L-leucine biosynthesis; L-leucine from 3-methyl-2-oxobutanoate: step 1/4.</text>
</comment>
<keyword evidence="7 10" id="KW-0808">Transferase</keyword>
<gene>
    <name evidence="10" type="primary">leuA</name>
    <name evidence="12" type="ORF">BBC27_12900</name>
</gene>
<feature type="region of interest" description="Regulatory domain" evidence="10">
    <location>
        <begin position="439"/>
        <end position="567"/>
    </location>
</feature>
<dbReference type="InterPro" id="IPR054692">
    <property type="entry name" value="LeuA-like_post-cat"/>
</dbReference>
<evidence type="ECO:0000256" key="4">
    <source>
        <dbReference type="ARBA" id="ARBA00012973"/>
    </source>
</evidence>
<dbReference type="PROSITE" id="PS50991">
    <property type="entry name" value="PYR_CT"/>
    <property type="match status" value="1"/>
</dbReference>
<dbReference type="Pfam" id="PF08502">
    <property type="entry name" value="LeuA_dimer"/>
    <property type="match status" value="1"/>
</dbReference>
<dbReference type="EMBL" id="MASQ01000095">
    <property type="protein sequence ID" value="OCB02449.1"/>
    <property type="molecule type" value="Genomic_DNA"/>
</dbReference>
<feature type="binding site" evidence="10">
    <location>
        <position position="244"/>
    </location>
    <ligand>
        <name>Mg(2+)</name>
        <dbReference type="ChEBI" id="CHEBI:18420"/>
    </ligand>
</feature>
<dbReference type="InterPro" id="IPR000891">
    <property type="entry name" value="PYR_CT"/>
</dbReference>
<keyword evidence="6 10" id="KW-0028">Amino-acid biosynthesis</keyword>
<dbReference type="InterPro" id="IPR002034">
    <property type="entry name" value="AIPM/Hcit_synth_CS"/>
</dbReference>
<comment type="caution">
    <text evidence="12">The sequence shown here is derived from an EMBL/GenBank/DDBJ whole genome shotgun (WGS) entry which is preliminary data.</text>
</comment>
<evidence type="ECO:0000256" key="6">
    <source>
        <dbReference type="ARBA" id="ARBA00022605"/>
    </source>
</evidence>
<dbReference type="RefSeq" id="WP_065413561.1">
    <property type="nucleotide sequence ID" value="NZ_MASQ01000095.1"/>
</dbReference>
<organism evidence="12 13">
    <name type="scientific">Acidithiobacillus ferrivorans</name>
    <dbReference type="NCBI Taxonomy" id="160808"/>
    <lineage>
        <taxon>Bacteria</taxon>
        <taxon>Pseudomonadati</taxon>
        <taxon>Pseudomonadota</taxon>
        <taxon>Acidithiobacillia</taxon>
        <taxon>Acidithiobacillales</taxon>
        <taxon>Acidithiobacillaceae</taxon>
        <taxon>Acidithiobacillus</taxon>
    </lineage>
</organism>
<reference evidence="12 13" key="1">
    <citation type="submission" date="2016-07" db="EMBL/GenBank/DDBJ databases">
        <title>Draft genome of a psychrotolerant acidophile Acidithiobacillus ferrivorans strain YL15.</title>
        <authorList>
            <person name="Peng T."/>
            <person name="Ma L."/>
            <person name="Nan M."/>
            <person name="An N."/>
            <person name="Wang M."/>
            <person name="Qiu G."/>
            <person name="Zeng W."/>
        </authorList>
    </citation>
    <scope>NUCLEOTIDE SEQUENCE [LARGE SCALE GENOMIC DNA]</scope>
    <source>
        <strain evidence="12 13">YL15</strain>
    </source>
</reference>
<evidence type="ECO:0000256" key="1">
    <source>
        <dbReference type="ARBA" id="ARBA00000064"/>
    </source>
</evidence>
<dbReference type="SUPFAM" id="SSF89000">
    <property type="entry name" value="post-HMGL domain-like"/>
    <property type="match status" value="1"/>
</dbReference>
<dbReference type="PROSITE" id="PS00816">
    <property type="entry name" value="AIPM_HOMOCIT_SYNTH_2"/>
    <property type="match status" value="1"/>
</dbReference>
<feature type="binding site" evidence="10">
    <location>
        <position position="280"/>
    </location>
    <ligand>
        <name>Mg(2+)</name>
        <dbReference type="ChEBI" id="CHEBI:18420"/>
    </ligand>
</feature>
<comment type="cofactor">
    <cofactor evidence="10">
        <name>Mg(2+)</name>
        <dbReference type="ChEBI" id="CHEBI:18420"/>
    </cofactor>
</comment>
<comment type="function">
    <text evidence="10">Catalyzes the condensation of the acetyl group of acetyl-CoA with 3-methyl-2-oxobutanoate (2-ketoisovalerate) to form 3-carboxy-3-hydroxy-4-methylpentanoate (2-isopropylmalate).</text>
</comment>
<dbReference type="SUPFAM" id="SSF51569">
    <property type="entry name" value="Aldolase"/>
    <property type="match status" value="1"/>
</dbReference>
<evidence type="ECO:0000256" key="5">
    <source>
        <dbReference type="ARBA" id="ARBA00022430"/>
    </source>
</evidence>
<keyword evidence="5 10" id="KW-0432">Leucine biosynthesis</keyword>
<dbReference type="InterPro" id="IPR036230">
    <property type="entry name" value="LeuA_allosteric_dom_sf"/>
</dbReference>
<dbReference type="InterPro" id="IPR013785">
    <property type="entry name" value="Aldolase_TIM"/>
</dbReference>
<feature type="binding site" evidence="10">
    <location>
        <position position="246"/>
    </location>
    <ligand>
        <name>Mg(2+)</name>
        <dbReference type="ChEBI" id="CHEBI:18420"/>
    </ligand>
</feature>
<dbReference type="GO" id="GO:0005737">
    <property type="term" value="C:cytoplasm"/>
    <property type="evidence" value="ECO:0007669"/>
    <property type="project" value="UniProtKB-SubCell"/>
</dbReference>
<comment type="similarity">
    <text evidence="3 10">Belongs to the alpha-IPM synthase/homocitrate synthase family. LeuA type 2 subfamily.</text>
</comment>
<feature type="domain" description="Pyruvate carboxyltransferase" evidence="11">
    <location>
        <begin position="31"/>
        <end position="305"/>
    </location>
</feature>
<dbReference type="AlphaFoldDB" id="A0A1B9BXL4"/>
<dbReference type="InterPro" id="IPR039371">
    <property type="entry name" value="LeuA_N_DRE-TIM"/>
</dbReference>
<proteinExistence type="inferred from homology"/>
<dbReference type="SMART" id="SM00917">
    <property type="entry name" value="LeuA_dimer"/>
    <property type="match status" value="1"/>
</dbReference>
<name>A0A1B9BXL4_9PROT</name>
<keyword evidence="10" id="KW-0460">Magnesium</keyword>
<sequence length="567" mass="62973">MGTFNHRRYRAVAPVPKPDRRWPNRRMHHAPVWTSVDLRDGNQALVSPMRVEQKLQMFDLLVRMGFREIEVGFPAASQPDFDFVRRIIEEDRIPEQVTIQVLTQAREALIDRTYEALKGVRRAIIHVYNSTNPAQREQVFGLDREGVQAIAVRGAEWVKAGAARYPETEWVFQYSPESFSATEPDYAVEICEAVNAIWRPDQGQAVILNLPATVESSMPNVFADQVEWFCDHLRGREHVKISVHNHNDRGCAVAAAELAVLAGADRVEGTLFGNGERTGNMDILTMAMNLYSQGIDPQLDMSMGTEIAEIYTACTGMVVPPRHPWFGELVYTAFSGSHQDAIRKGMHHRRGREEAVWEVPYLPVDPADLGRKYEEVVRINSQSGKGGVAHVLERDHGISLPRWLAQDFSAVVQAASEQEMGEVSSAQIYALFQRHYCQPAEDWRLRRYRLSREGEQVAATVVVGPEARPHIMQGKGSGAVAALVDALIQSLGVRAEVEQFDQHALGAGTGAQAMACVQVSVDHGHAASAVAFGEDTTEAALQAVLSAIGRSVAKNNAWRTSIEQQVR</sequence>
<dbReference type="Gene3D" id="3.20.20.70">
    <property type="entry name" value="Aldolase class I"/>
    <property type="match status" value="1"/>
</dbReference>
<dbReference type="PANTHER" id="PTHR46911">
    <property type="match status" value="1"/>
</dbReference>
<dbReference type="PROSITE" id="PS00815">
    <property type="entry name" value="AIPM_HOMOCIT_SYNTH_1"/>
    <property type="match status" value="1"/>
</dbReference>
<evidence type="ECO:0000256" key="2">
    <source>
        <dbReference type="ARBA" id="ARBA00004689"/>
    </source>
</evidence>